<accession>A0AC61R4X6</accession>
<evidence type="ECO:0000313" key="2">
    <source>
        <dbReference type="Proteomes" id="UP000308836"/>
    </source>
</evidence>
<evidence type="ECO:0000313" key="1">
    <source>
        <dbReference type="EMBL" id="TGY64966.1"/>
    </source>
</evidence>
<dbReference type="Proteomes" id="UP000308836">
    <property type="component" value="Unassembled WGS sequence"/>
</dbReference>
<proteinExistence type="predicted"/>
<dbReference type="EMBL" id="SRYG01000027">
    <property type="protein sequence ID" value="TGY64966.1"/>
    <property type="molecule type" value="Genomic_DNA"/>
</dbReference>
<reference evidence="1" key="1">
    <citation type="submission" date="2019-04" db="EMBL/GenBank/DDBJ databases">
        <title>Microbes associate with the intestines of laboratory mice.</title>
        <authorList>
            <person name="Navarre W."/>
            <person name="Wong E."/>
            <person name="Huang K."/>
            <person name="Tropini C."/>
            <person name="Ng K."/>
            <person name="Yu B."/>
        </authorList>
    </citation>
    <scope>NUCLEOTIDE SEQUENCE</scope>
    <source>
        <strain evidence="1">NM09_H32</strain>
    </source>
</reference>
<name>A0AC61R4X6_9FIRM</name>
<sequence>METIVKLNVSARDLFAIMEQSLLQEVKAATNKNVDATQIGRGFTYTKKSQGRSVKVAVTGWKRDALYEATFTSNGDTIFVRYELEPEGENAVSVTYREEIRRKGQTKPTFASRLGEKKAIKQAKRMLMAVEATILNQKKAQDHSS</sequence>
<gene>
    <name evidence="1" type="ORF">E5336_10990</name>
</gene>
<organism evidence="1 2">
    <name type="scientific">Dubosiella muris</name>
    <dbReference type="NCBI Taxonomy" id="3038133"/>
    <lineage>
        <taxon>Bacteria</taxon>
        <taxon>Bacillati</taxon>
        <taxon>Bacillota</taxon>
        <taxon>Erysipelotrichia</taxon>
        <taxon>Erysipelotrichales</taxon>
        <taxon>Erysipelotrichaceae</taxon>
        <taxon>Dubosiella</taxon>
    </lineage>
</organism>
<protein>
    <submittedName>
        <fullName evidence="1">DUF3284 domain-containing protein</fullName>
    </submittedName>
</protein>
<keyword evidence="2" id="KW-1185">Reference proteome</keyword>
<comment type="caution">
    <text evidence="1">The sequence shown here is derived from an EMBL/GenBank/DDBJ whole genome shotgun (WGS) entry which is preliminary data.</text>
</comment>